<sequence>MKPFRKSHKNDFRDAEATAEAVLRPTMRFVPTKTVEQLDLQALHRVRSRLVSQRTAVVNQIRTFLLERGIAVRQGLRSLRQALPDILAKRTDVLTLRMVHLIEGLVQDWHHLDGRIEAVTEEIEALVAADEACQRLMSVPGVGPIIASAMVAAIGNGAAFQRGRDFGAWLGLVPRQISTGDRTVLGRLSKRGNSYLRSLLIQAARVLLLWPAKWRQHSFGAWLTAASMRLHHNVLAAALANKLARIAWSVLSQNRVYEPRAAAMAG</sequence>
<comment type="caution">
    <text evidence="3">The sequence shown here is derived from an EMBL/GenBank/DDBJ whole genome shotgun (WGS) entry which is preliminary data.</text>
</comment>
<dbReference type="EMBL" id="BJYU01000073">
    <property type="protein sequence ID" value="GEO16743.1"/>
    <property type="molecule type" value="Genomic_DNA"/>
</dbReference>
<dbReference type="GO" id="GO:0004803">
    <property type="term" value="F:transposase activity"/>
    <property type="evidence" value="ECO:0007669"/>
    <property type="project" value="InterPro"/>
</dbReference>
<evidence type="ECO:0000259" key="2">
    <source>
        <dbReference type="Pfam" id="PF02371"/>
    </source>
</evidence>
<dbReference type="NCBIfam" id="NF033542">
    <property type="entry name" value="transpos_IS110"/>
    <property type="match status" value="1"/>
</dbReference>
<dbReference type="Pfam" id="PF02371">
    <property type="entry name" value="Transposase_20"/>
    <property type="match status" value="1"/>
</dbReference>
<gene>
    <name evidence="3" type="ORF">MAE02_44390</name>
</gene>
<evidence type="ECO:0000313" key="4">
    <source>
        <dbReference type="Proteomes" id="UP000321085"/>
    </source>
</evidence>
<organism evidence="3 4">
    <name type="scientific">Microvirga aerophila</name>
    <dbReference type="NCBI Taxonomy" id="670291"/>
    <lineage>
        <taxon>Bacteria</taxon>
        <taxon>Pseudomonadati</taxon>
        <taxon>Pseudomonadota</taxon>
        <taxon>Alphaproteobacteria</taxon>
        <taxon>Hyphomicrobiales</taxon>
        <taxon>Methylobacteriaceae</taxon>
        <taxon>Microvirga</taxon>
    </lineage>
</organism>
<name>A0A512BXS8_9HYPH</name>
<evidence type="ECO:0000259" key="1">
    <source>
        <dbReference type="Pfam" id="PF01548"/>
    </source>
</evidence>
<dbReference type="InterPro" id="IPR002525">
    <property type="entry name" value="Transp_IS110-like_N"/>
</dbReference>
<protein>
    <submittedName>
        <fullName evidence="3">Uncharacterized protein</fullName>
    </submittedName>
</protein>
<accession>A0A512BXS8</accession>
<feature type="domain" description="Transposase IS116/IS110/IS902 C-terminal" evidence="2">
    <location>
        <begin position="133"/>
        <end position="215"/>
    </location>
</feature>
<evidence type="ECO:0000313" key="3">
    <source>
        <dbReference type="EMBL" id="GEO16743.1"/>
    </source>
</evidence>
<dbReference type="Pfam" id="PF01548">
    <property type="entry name" value="DEDD_Tnp_IS110"/>
    <property type="match status" value="1"/>
</dbReference>
<feature type="domain" description="Transposase IS110-like N-terminal" evidence="1">
    <location>
        <begin position="5"/>
        <end position="66"/>
    </location>
</feature>
<dbReference type="GO" id="GO:0006313">
    <property type="term" value="P:DNA transposition"/>
    <property type="evidence" value="ECO:0007669"/>
    <property type="project" value="InterPro"/>
</dbReference>
<dbReference type="InterPro" id="IPR047650">
    <property type="entry name" value="Transpos_IS110"/>
</dbReference>
<dbReference type="AlphaFoldDB" id="A0A512BXS8"/>
<proteinExistence type="predicted"/>
<dbReference type="PANTHER" id="PTHR33055:SF3">
    <property type="entry name" value="PUTATIVE TRANSPOSASE FOR IS117-RELATED"/>
    <property type="match status" value="1"/>
</dbReference>
<dbReference type="GO" id="GO:0003677">
    <property type="term" value="F:DNA binding"/>
    <property type="evidence" value="ECO:0007669"/>
    <property type="project" value="InterPro"/>
</dbReference>
<reference evidence="3 4" key="1">
    <citation type="submission" date="2019-07" db="EMBL/GenBank/DDBJ databases">
        <title>Whole genome shotgun sequence of Microvirga aerophila NBRC 106136.</title>
        <authorList>
            <person name="Hosoyama A."/>
            <person name="Uohara A."/>
            <person name="Ohji S."/>
            <person name="Ichikawa N."/>
        </authorList>
    </citation>
    <scope>NUCLEOTIDE SEQUENCE [LARGE SCALE GENOMIC DNA]</scope>
    <source>
        <strain evidence="3 4">NBRC 106136</strain>
    </source>
</reference>
<dbReference type="Proteomes" id="UP000321085">
    <property type="component" value="Unassembled WGS sequence"/>
</dbReference>
<dbReference type="PANTHER" id="PTHR33055">
    <property type="entry name" value="TRANSPOSASE FOR INSERTION SEQUENCE ELEMENT IS1111A"/>
    <property type="match status" value="1"/>
</dbReference>
<dbReference type="InterPro" id="IPR003346">
    <property type="entry name" value="Transposase_20"/>
</dbReference>
<keyword evidence="4" id="KW-1185">Reference proteome</keyword>